<dbReference type="RefSeq" id="WP_002445243.1">
    <property type="nucleotide sequence ID" value="NC_017910.1"/>
</dbReference>
<dbReference type="PROSITE" id="PS51257">
    <property type="entry name" value="PROKAR_LIPOPROTEIN"/>
    <property type="match status" value="1"/>
</dbReference>
<dbReference type="eggNOG" id="ENOG502Z82N">
    <property type="taxonomic scope" value="Bacteria"/>
</dbReference>
<dbReference type="PATRIC" id="fig|630626.3.peg.3621"/>
<organism evidence="1 2">
    <name type="scientific">Shimwellia blattae (strain ATCC 29907 / DSM 4481 / JCM 1650 / NBRC 105725 / CDC 9005-74)</name>
    <name type="common">Escherichia blattae</name>
    <dbReference type="NCBI Taxonomy" id="630626"/>
    <lineage>
        <taxon>Bacteria</taxon>
        <taxon>Pseudomonadati</taxon>
        <taxon>Pseudomonadota</taxon>
        <taxon>Gammaproteobacteria</taxon>
        <taxon>Enterobacterales</taxon>
        <taxon>Enterobacteriaceae</taxon>
        <taxon>Shimwellia</taxon>
    </lineage>
</organism>
<dbReference type="AlphaFoldDB" id="I2BDZ9"/>
<dbReference type="InterPro" id="IPR010858">
    <property type="entry name" value="DUF1481"/>
</dbReference>
<dbReference type="STRING" id="630626.EBL_c37060"/>
<name>I2BDZ9_SHIBC</name>
<gene>
    <name evidence="1" type="ordered locus">EBL_c37060</name>
</gene>
<sequence>MTRFDRGAIAPLLFSWRRGAILVAALLLQACSGSSAIPPFTASGYVSDDGAVRIWRKDDAHGGVHILAVYSPWGQGTTSTREYRWQDERLTSLELTGLTTPREQIKVRFDDKGELSFMQRDVGNSRQQLSSDQIALYQYRATRLRQTSDALRSGRVALYQGRWQPDGNVVTCAGKTVSPALDSAALGHIRQRQSHSAGAVNIAWLEAPEGAQLLLVANEDFCRWEPEAQSF</sequence>
<proteinExistence type="predicted"/>
<keyword evidence="2" id="KW-1185">Reference proteome</keyword>
<accession>K6UX13</accession>
<dbReference type="EMBL" id="CP001560">
    <property type="protein sequence ID" value="AFJ48753.1"/>
    <property type="molecule type" value="Genomic_DNA"/>
</dbReference>
<accession>I2BDZ9</accession>
<dbReference type="Pfam" id="PF07356">
    <property type="entry name" value="DUF1481"/>
    <property type="match status" value="1"/>
</dbReference>
<evidence type="ECO:0000313" key="1">
    <source>
        <dbReference type="EMBL" id="AFJ48753.1"/>
    </source>
</evidence>
<evidence type="ECO:0008006" key="3">
    <source>
        <dbReference type="Google" id="ProtNLM"/>
    </source>
</evidence>
<dbReference type="Proteomes" id="UP000001955">
    <property type="component" value="Chromosome"/>
</dbReference>
<evidence type="ECO:0000313" key="2">
    <source>
        <dbReference type="Proteomes" id="UP000001955"/>
    </source>
</evidence>
<dbReference type="OrthoDB" id="6457475at2"/>
<dbReference type="KEGG" id="ebt:EBL_c37060"/>
<dbReference type="HOGENOM" id="CLU_112915_0_0_6"/>
<reference evidence="1 2" key="1">
    <citation type="journal article" date="2012" name="J. Bacteriol.">
        <title>Complete genome sequence of the B12-producing Shimwellia blattae strain DSM 4481, isolated from a cockroach.</title>
        <authorList>
            <person name="Brzuszkiewicz E."/>
            <person name="Waschkowitz T."/>
            <person name="Wiezer A."/>
            <person name="Daniel R."/>
        </authorList>
    </citation>
    <scope>NUCLEOTIDE SEQUENCE [LARGE SCALE GENOMIC DNA]</scope>
    <source>
        <strain evidence="2">ATCC 29907 / DSM 4481 / JCM 1650 / NBRC 105725 / CDC 9005-74</strain>
    </source>
</reference>
<protein>
    <recommendedName>
        <fullName evidence="3">Lipoprotein</fullName>
    </recommendedName>
</protein>